<feature type="compositionally biased region" description="Basic and acidic residues" evidence="1">
    <location>
        <begin position="11"/>
        <end position="24"/>
    </location>
</feature>
<evidence type="ECO:0000313" key="3">
    <source>
        <dbReference type="Proteomes" id="UP001151760"/>
    </source>
</evidence>
<reference evidence="2" key="2">
    <citation type="submission" date="2022-01" db="EMBL/GenBank/DDBJ databases">
        <authorList>
            <person name="Yamashiro T."/>
            <person name="Shiraishi A."/>
            <person name="Satake H."/>
            <person name="Nakayama K."/>
        </authorList>
    </citation>
    <scope>NUCLEOTIDE SEQUENCE</scope>
</reference>
<gene>
    <name evidence="2" type="ORF">Tco_0857256</name>
</gene>
<dbReference type="EMBL" id="BQNB010012970">
    <property type="protein sequence ID" value="GJT10214.1"/>
    <property type="molecule type" value="Genomic_DNA"/>
</dbReference>
<dbReference type="Proteomes" id="UP001151760">
    <property type="component" value="Unassembled WGS sequence"/>
</dbReference>
<evidence type="ECO:0000313" key="2">
    <source>
        <dbReference type="EMBL" id="GJT10214.1"/>
    </source>
</evidence>
<proteinExistence type="predicted"/>
<feature type="region of interest" description="Disordered" evidence="1">
    <location>
        <begin position="1"/>
        <end position="26"/>
    </location>
</feature>
<accession>A0ABQ5B9Z4</accession>
<protein>
    <submittedName>
        <fullName evidence="2">Uncharacterized protein</fullName>
    </submittedName>
</protein>
<comment type="caution">
    <text evidence="2">The sequence shown here is derived from an EMBL/GenBank/DDBJ whole genome shotgun (WGS) entry which is preliminary data.</text>
</comment>
<reference evidence="2" key="1">
    <citation type="journal article" date="2022" name="Int. J. Mol. Sci.">
        <title>Draft Genome of Tanacetum Coccineum: Genomic Comparison of Closely Related Tanacetum-Family Plants.</title>
        <authorList>
            <person name="Yamashiro T."/>
            <person name="Shiraishi A."/>
            <person name="Nakayama K."/>
            <person name="Satake H."/>
        </authorList>
    </citation>
    <scope>NUCLEOTIDE SEQUENCE</scope>
</reference>
<keyword evidence="3" id="KW-1185">Reference proteome</keyword>
<sequence length="264" mass="29531">MPTAIGPRGSAPRDRMESLDKGNHQDITPPSACYMWSSGLNNFRVLRSYTELDVNDEMELTVLINQVMWDTLEIIGYEGRGLNSFNVLVAFSKSPLRAIVSTKNKAFCSSVKFLLLSAALNVEDLSCSGILPGNVDTAKDATERLYKTFSRNFIELSLNILQTHKQLDLVCHLVYTETVILRLDHSVPVKKYAERNKSTVELIYSTEPSIKECGKDEAGPSTFQDESDEFIQDDTLIADLLVNISKSRRGARNYPFPVNMPGAR</sequence>
<organism evidence="2 3">
    <name type="scientific">Tanacetum coccineum</name>
    <dbReference type="NCBI Taxonomy" id="301880"/>
    <lineage>
        <taxon>Eukaryota</taxon>
        <taxon>Viridiplantae</taxon>
        <taxon>Streptophyta</taxon>
        <taxon>Embryophyta</taxon>
        <taxon>Tracheophyta</taxon>
        <taxon>Spermatophyta</taxon>
        <taxon>Magnoliopsida</taxon>
        <taxon>eudicotyledons</taxon>
        <taxon>Gunneridae</taxon>
        <taxon>Pentapetalae</taxon>
        <taxon>asterids</taxon>
        <taxon>campanulids</taxon>
        <taxon>Asterales</taxon>
        <taxon>Asteraceae</taxon>
        <taxon>Asteroideae</taxon>
        <taxon>Anthemideae</taxon>
        <taxon>Anthemidinae</taxon>
        <taxon>Tanacetum</taxon>
    </lineage>
</organism>
<evidence type="ECO:0000256" key="1">
    <source>
        <dbReference type="SAM" id="MobiDB-lite"/>
    </source>
</evidence>
<name>A0ABQ5B9Z4_9ASTR</name>